<evidence type="ECO:0000313" key="24">
    <source>
        <dbReference type="Proteomes" id="UP000504607"/>
    </source>
</evidence>
<feature type="binding site" evidence="19">
    <location>
        <position position="88"/>
    </location>
    <ligand>
        <name>Ca(2+)</name>
        <dbReference type="ChEBI" id="CHEBI:29108"/>
        <label>1</label>
    </ligand>
</feature>
<dbReference type="GO" id="GO:0042744">
    <property type="term" value="P:hydrogen peroxide catabolic process"/>
    <property type="evidence" value="ECO:0007669"/>
    <property type="project" value="UniProtKB-KW"/>
</dbReference>
<feature type="binding site" evidence="19">
    <location>
        <position position="73"/>
    </location>
    <ligand>
        <name>Ca(2+)</name>
        <dbReference type="ChEBI" id="CHEBI:29108"/>
        <label>1</label>
    </ligand>
</feature>
<dbReference type="InterPro" id="IPR019794">
    <property type="entry name" value="Peroxidases_AS"/>
</dbReference>
<feature type="active site" description="Proton acceptor" evidence="17">
    <location>
        <position position="65"/>
    </location>
</feature>
<feature type="signal peptide" evidence="22">
    <location>
        <begin position="1"/>
        <end position="17"/>
    </location>
</feature>
<sequence>MTPATLLFLFIFVSTNALNISSSDLQLGFYNSTCPQAEQIVHDVVRNRHILDPAIAAGLIRLHFHDCFVRGCDASILLDETPSGEPVEKESPANGSTLRGIEVIDIIKTIIESFCPATVSCADILAFAARDAAVLAGLQHYYPVPSGRRDGTISRAIETLDLPGPFATVEQLTEKFAKKGFSQSEMVILSGAHSIGGAHCPSFDRRLYNYTAALRQDPSIETVHAEYLKTRCPVPTSTTTAEASEAQKVDFIPAAETSLDGSYYAELQMGRGLLASDQVLMTDRRTRTVVERMADDRGRWARKFAKAMAKMGWWRCSQGTRER</sequence>
<feature type="binding site" evidence="19">
    <location>
        <position position="69"/>
    </location>
    <ligand>
        <name>Ca(2+)</name>
        <dbReference type="ChEBI" id="CHEBI:29108"/>
        <label>1</label>
    </ligand>
</feature>
<feature type="binding site" evidence="19">
    <location>
        <position position="66"/>
    </location>
    <ligand>
        <name>Ca(2+)</name>
        <dbReference type="ChEBI" id="CHEBI:29108"/>
        <label>1</label>
    </ligand>
</feature>
<keyword evidence="24" id="KW-1185">Reference proteome</keyword>
<feature type="binding site" evidence="18">
    <location>
        <position position="163"/>
    </location>
    <ligand>
        <name>substrate</name>
    </ligand>
</feature>
<feature type="binding site" evidence="19">
    <location>
        <position position="260"/>
    </location>
    <ligand>
        <name>Ca(2+)</name>
        <dbReference type="ChEBI" id="CHEBI:29108"/>
        <label>2</label>
    </ligand>
</feature>
<dbReference type="PROSITE" id="PS50873">
    <property type="entry name" value="PEROXIDASE_4"/>
    <property type="match status" value="1"/>
</dbReference>
<dbReference type="GeneID" id="105036889"/>
<evidence type="ECO:0000256" key="14">
    <source>
        <dbReference type="ARBA" id="ARBA00023157"/>
    </source>
</evidence>
<gene>
    <name evidence="25" type="primary">LOC105036889</name>
</gene>
<evidence type="ECO:0000313" key="25">
    <source>
        <dbReference type="RefSeq" id="XP_010910913.1"/>
    </source>
</evidence>
<dbReference type="GO" id="GO:0140825">
    <property type="term" value="F:lactoperoxidase activity"/>
    <property type="evidence" value="ECO:0007669"/>
    <property type="project" value="UniProtKB-EC"/>
</dbReference>
<comment type="similarity">
    <text evidence="22">Belongs to the peroxidase family. Classical plant (class III) peroxidase subfamily.</text>
</comment>
<dbReference type="InterPro" id="IPR010255">
    <property type="entry name" value="Haem_peroxidase_sf"/>
</dbReference>
<dbReference type="InParanoid" id="A0A6I9QME7"/>
<dbReference type="PRINTS" id="PR00458">
    <property type="entry name" value="PEROXIDASE"/>
</dbReference>
<comment type="catalytic activity">
    <reaction evidence="1 22">
        <text>2 a phenolic donor + H2O2 = 2 a phenolic radical donor + 2 H2O</text>
        <dbReference type="Rhea" id="RHEA:56136"/>
        <dbReference type="ChEBI" id="CHEBI:15377"/>
        <dbReference type="ChEBI" id="CHEBI:16240"/>
        <dbReference type="ChEBI" id="CHEBI:139520"/>
        <dbReference type="ChEBI" id="CHEBI:139521"/>
        <dbReference type="EC" id="1.11.1.7"/>
    </reaction>
</comment>
<keyword evidence="12 22" id="KW-0560">Oxidoreductase</keyword>
<evidence type="ECO:0000256" key="12">
    <source>
        <dbReference type="ARBA" id="ARBA00023002"/>
    </source>
</evidence>
<evidence type="ECO:0000256" key="7">
    <source>
        <dbReference type="ARBA" id="ARBA00022559"/>
    </source>
</evidence>
<evidence type="ECO:0000256" key="4">
    <source>
        <dbReference type="ARBA" id="ARBA00006873"/>
    </source>
</evidence>
<evidence type="ECO:0000256" key="15">
    <source>
        <dbReference type="ARBA" id="ARBA00023180"/>
    </source>
</evidence>
<evidence type="ECO:0000256" key="6">
    <source>
        <dbReference type="ARBA" id="ARBA00022525"/>
    </source>
</evidence>
<feature type="binding site" evidence="19">
    <location>
        <position position="250"/>
    </location>
    <ligand>
        <name>Ca(2+)</name>
        <dbReference type="ChEBI" id="CHEBI:29108"/>
        <label>2</label>
    </ligand>
</feature>
<dbReference type="PANTHER" id="PTHR31235">
    <property type="entry name" value="PEROXIDASE 25-RELATED"/>
    <property type="match status" value="1"/>
</dbReference>
<dbReference type="InterPro" id="IPR033905">
    <property type="entry name" value="Secretory_peroxidase"/>
</dbReference>
<feature type="domain" description="Plant heme peroxidase family profile" evidence="23">
    <location>
        <begin position="24"/>
        <end position="323"/>
    </location>
</feature>
<evidence type="ECO:0000256" key="10">
    <source>
        <dbReference type="ARBA" id="ARBA00022729"/>
    </source>
</evidence>
<accession>A0A6I9QME7</accession>
<dbReference type="GO" id="GO:0020037">
    <property type="term" value="F:heme binding"/>
    <property type="evidence" value="ECO:0007669"/>
    <property type="project" value="UniProtKB-UniRule"/>
</dbReference>
<evidence type="ECO:0000256" key="20">
    <source>
        <dbReference type="PIRSR" id="PIRSR600823-4"/>
    </source>
</evidence>
<evidence type="ECO:0000256" key="21">
    <source>
        <dbReference type="PIRSR" id="PIRSR600823-5"/>
    </source>
</evidence>
<evidence type="ECO:0000256" key="5">
    <source>
        <dbReference type="ARBA" id="ARBA00012313"/>
    </source>
</evidence>
<dbReference type="InterPro" id="IPR002016">
    <property type="entry name" value="Haem_peroxidase"/>
</dbReference>
<organism evidence="24 25">
    <name type="scientific">Elaeis guineensis var. tenera</name>
    <name type="common">Oil palm</name>
    <dbReference type="NCBI Taxonomy" id="51953"/>
    <lineage>
        <taxon>Eukaryota</taxon>
        <taxon>Viridiplantae</taxon>
        <taxon>Streptophyta</taxon>
        <taxon>Embryophyta</taxon>
        <taxon>Tracheophyta</taxon>
        <taxon>Spermatophyta</taxon>
        <taxon>Magnoliopsida</taxon>
        <taxon>Liliopsida</taxon>
        <taxon>Arecaceae</taxon>
        <taxon>Arecoideae</taxon>
        <taxon>Cocoseae</taxon>
        <taxon>Elaeidinae</taxon>
        <taxon>Elaeis</taxon>
    </lineage>
</organism>
<evidence type="ECO:0000256" key="19">
    <source>
        <dbReference type="PIRSR" id="PIRSR600823-3"/>
    </source>
</evidence>
<comment type="cofactor">
    <cofactor evidence="19 22">
        <name>heme b</name>
        <dbReference type="ChEBI" id="CHEBI:60344"/>
    </cofactor>
    <text evidence="19 22">Binds 1 heme b (iron(II)-protoporphyrin IX) group per subunit.</text>
</comment>
<keyword evidence="15" id="KW-0325">Glycoprotein</keyword>
<evidence type="ECO:0000256" key="9">
    <source>
        <dbReference type="ARBA" id="ARBA00022723"/>
    </source>
</evidence>
<feature type="disulfide bond" evidence="21">
    <location>
        <begin position="200"/>
        <end position="232"/>
    </location>
</feature>
<comment type="similarity">
    <text evidence="4">Belongs to the peroxidase family. Ascorbate peroxidase subfamily.</text>
</comment>
<evidence type="ECO:0000256" key="1">
    <source>
        <dbReference type="ARBA" id="ARBA00000189"/>
    </source>
</evidence>
<keyword evidence="16 22" id="KW-0376">Hydrogen peroxide</keyword>
<keyword evidence="14 21" id="KW-1015">Disulfide bond</keyword>
<comment type="function">
    <text evidence="2">Removal of H(2)O(2), oxidation of toxic reductants, biosynthesis and degradation of lignin, suberization, auxin catabolism, response to environmental stresses such as wounding, pathogen attack and oxidative stress. These functions might be dependent on each isozyme/isoform in each plant tissue.</text>
</comment>
<evidence type="ECO:0000256" key="3">
    <source>
        <dbReference type="ARBA" id="ARBA00004613"/>
    </source>
</evidence>
<feature type="disulfide bond" evidence="21">
    <location>
        <begin position="67"/>
        <end position="72"/>
    </location>
</feature>
<evidence type="ECO:0000256" key="18">
    <source>
        <dbReference type="PIRSR" id="PIRSR600823-2"/>
    </source>
</evidence>
<evidence type="ECO:0000256" key="22">
    <source>
        <dbReference type="RuleBase" id="RU362060"/>
    </source>
</evidence>
<dbReference type="RefSeq" id="XP_010910913.1">
    <property type="nucleotide sequence ID" value="XM_010912611.2"/>
</dbReference>
<dbReference type="InterPro" id="IPR000823">
    <property type="entry name" value="Peroxidase_pln"/>
</dbReference>
<dbReference type="FunFam" id="1.10.420.10:FF:000007">
    <property type="entry name" value="Peroxidase"/>
    <property type="match status" value="1"/>
</dbReference>
<feature type="binding site" description="axial binding residue" evidence="19">
    <location>
        <position position="193"/>
    </location>
    <ligand>
        <name>heme b</name>
        <dbReference type="ChEBI" id="CHEBI:60344"/>
    </ligand>
    <ligandPart>
        <name>Fe</name>
        <dbReference type="ChEBI" id="CHEBI:18248"/>
    </ligandPart>
</feature>
<keyword evidence="9 19" id="KW-0479">Metal-binding</keyword>
<feature type="chain" id="PRO_5027154181" description="Peroxidase" evidence="22">
    <location>
        <begin position="18"/>
        <end position="323"/>
    </location>
</feature>
<proteinExistence type="inferred from homology"/>
<dbReference type="GO" id="GO:0006979">
    <property type="term" value="P:response to oxidative stress"/>
    <property type="evidence" value="ECO:0007669"/>
    <property type="project" value="UniProtKB-UniRule"/>
</dbReference>
<keyword evidence="10 22" id="KW-0732">Signal</keyword>
<keyword evidence="6 22" id="KW-0964">Secreted</keyword>
<dbReference type="KEGG" id="egu:105036889"/>
<keyword evidence="7 22" id="KW-0575">Peroxidase</keyword>
<dbReference type="PROSITE" id="PS00436">
    <property type="entry name" value="PEROXIDASE_2"/>
    <property type="match status" value="1"/>
</dbReference>
<keyword evidence="8 22" id="KW-0349">Heme</keyword>
<feature type="binding site" evidence="19">
    <location>
        <position position="71"/>
    </location>
    <ligand>
        <name>Ca(2+)</name>
        <dbReference type="ChEBI" id="CHEBI:29108"/>
        <label>1</label>
    </ligand>
</feature>
<dbReference type="Gene3D" id="1.10.420.10">
    <property type="entry name" value="Peroxidase, domain 2"/>
    <property type="match status" value="1"/>
</dbReference>
<dbReference type="AlphaFoldDB" id="A0A6I9QME7"/>
<feature type="binding site" evidence="19">
    <location>
        <position position="75"/>
    </location>
    <ligand>
        <name>Ca(2+)</name>
        <dbReference type="ChEBI" id="CHEBI:29108"/>
        <label>1</label>
    </ligand>
</feature>
<feature type="disulfide bond" evidence="21">
    <location>
        <begin position="34"/>
        <end position="115"/>
    </location>
</feature>
<dbReference type="FunFam" id="1.10.520.10:FF:000006">
    <property type="entry name" value="Peroxidase"/>
    <property type="match status" value="1"/>
</dbReference>
<dbReference type="PROSITE" id="PS00435">
    <property type="entry name" value="PEROXIDASE_1"/>
    <property type="match status" value="1"/>
</dbReference>
<dbReference type="Proteomes" id="UP000504607">
    <property type="component" value="Unplaced"/>
</dbReference>
<evidence type="ECO:0000256" key="2">
    <source>
        <dbReference type="ARBA" id="ARBA00002322"/>
    </source>
</evidence>
<reference evidence="25" key="1">
    <citation type="submission" date="2025-08" db="UniProtKB">
        <authorList>
            <consortium name="RefSeq"/>
        </authorList>
    </citation>
    <scope>IDENTIFICATION</scope>
</reference>
<comment type="subcellular location">
    <subcellularLocation>
        <location evidence="3 22">Secreted</location>
    </subcellularLocation>
</comment>
<evidence type="ECO:0000259" key="23">
    <source>
        <dbReference type="PROSITE" id="PS50873"/>
    </source>
</evidence>
<dbReference type="PRINTS" id="PR00461">
    <property type="entry name" value="PLPEROXIDASE"/>
</dbReference>
<dbReference type="InterPro" id="IPR019793">
    <property type="entry name" value="Peroxidases_heam-ligand_BS"/>
</dbReference>
<dbReference type="Pfam" id="PF00141">
    <property type="entry name" value="peroxidase"/>
    <property type="match status" value="1"/>
</dbReference>
<dbReference type="Gene3D" id="1.10.520.10">
    <property type="match status" value="1"/>
</dbReference>
<evidence type="ECO:0000256" key="16">
    <source>
        <dbReference type="ARBA" id="ARBA00023324"/>
    </source>
</evidence>
<dbReference type="CDD" id="cd00693">
    <property type="entry name" value="secretory_peroxidase"/>
    <property type="match status" value="1"/>
</dbReference>
<dbReference type="SUPFAM" id="SSF48113">
    <property type="entry name" value="Heme-dependent peroxidases"/>
    <property type="match status" value="1"/>
</dbReference>
<dbReference type="OrthoDB" id="2113341at2759"/>
<dbReference type="GO" id="GO:0046872">
    <property type="term" value="F:metal ion binding"/>
    <property type="evidence" value="ECO:0007669"/>
    <property type="project" value="UniProtKB-UniRule"/>
</dbReference>
<evidence type="ECO:0000256" key="13">
    <source>
        <dbReference type="ARBA" id="ARBA00023004"/>
    </source>
</evidence>
<evidence type="ECO:0000256" key="8">
    <source>
        <dbReference type="ARBA" id="ARBA00022617"/>
    </source>
</evidence>
<name>A0A6I9QME7_ELAGV</name>
<dbReference type="EC" id="1.11.1.7" evidence="5 22"/>
<protein>
    <recommendedName>
        <fullName evidence="5 22">Peroxidase</fullName>
        <ecNumber evidence="5 22">1.11.1.7</ecNumber>
    </recommendedName>
</protein>
<feature type="site" description="Transition state stabilizer" evidence="20">
    <location>
        <position position="61"/>
    </location>
</feature>
<keyword evidence="13 19" id="KW-0408">Iron</keyword>
<evidence type="ECO:0000256" key="11">
    <source>
        <dbReference type="ARBA" id="ARBA00022837"/>
    </source>
</evidence>
<keyword evidence="11 19" id="KW-0106">Calcium</keyword>
<comment type="cofactor">
    <cofactor evidence="19 22">
        <name>Ca(2+)</name>
        <dbReference type="ChEBI" id="CHEBI:29108"/>
    </cofactor>
    <text evidence="19 22">Binds 2 calcium ions per subunit.</text>
</comment>
<dbReference type="GO" id="GO:0005576">
    <property type="term" value="C:extracellular region"/>
    <property type="evidence" value="ECO:0007669"/>
    <property type="project" value="UniProtKB-SubCell"/>
</dbReference>
<evidence type="ECO:0000256" key="17">
    <source>
        <dbReference type="PIRSR" id="PIRSR600823-1"/>
    </source>
</evidence>